<organism evidence="1 2">
    <name type="scientific">Paramuricea clavata</name>
    <name type="common">Red gorgonian</name>
    <name type="synonym">Violescent sea-whip</name>
    <dbReference type="NCBI Taxonomy" id="317549"/>
    <lineage>
        <taxon>Eukaryota</taxon>
        <taxon>Metazoa</taxon>
        <taxon>Cnidaria</taxon>
        <taxon>Anthozoa</taxon>
        <taxon>Octocorallia</taxon>
        <taxon>Malacalcyonacea</taxon>
        <taxon>Plexauridae</taxon>
        <taxon>Paramuricea</taxon>
    </lineage>
</organism>
<accession>A0A6S7H3S5</accession>
<name>A0A6S7H3S5_PARCT</name>
<comment type="caution">
    <text evidence="1">The sequence shown here is derived from an EMBL/GenBank/DDBJ whole genome shotgun (WGS) entry which is preliminary data.</text>
</comment>
<dbReference type="Proteomes" id="UP001152795">
    <property type="component" value="Unassembled WGS sequence"/>
</dbReference>
<reference evidence="1" key="1">
    <citation type="submission" date="2020-04" db="EMBL/GenBank/DDBJ databases">
        <authorList>
            <person name="Alioto T."/>
            <person name="Alioto T."/>
            <person name="Gomez Garrido J."/>
        </authorList>
    </citation>
    <scope>NUCLEOTIDE SEQUENCE</scope>
    <source>
        <strain evidence="1">A484AB</strain>
    </source>
</reference>
<evidence type="ECO:0000313" key="1">
    <source>
        <dbReference type="EMBL" id="CAB3991270.1"/>
    </source>
</evidence>
<evidence type="ECO:0000313" key="2">
    <source>
        <dbReference type="Proteomes" id="UP001152795"/>
    </source>
</evidence>
<dbReference type="EMBL" id="CACRXK020001818">
    <property type="protein sequence ID" value="CAB3991270.1"/>
    <property type="molecule type" value="Genomic_DNA"/>
</dbReference>
<sequence>MPPKTKAWQKRTKWTAQMIADLVTCRALALAKHADTSNIAENVSDRRKGYMEIMKDLWEEKGYASYRFSAQNLRDKVAQVLKNKERKLPDTNCSKDTTQNQNNQHEYNNVEIEPDNDADVNVIDQVNNINGLVLSNFLHASNNFQWGELNKEACVHAPNDAYEEIVSWRRNIFTLPSGKVGESVYQRVSSFISGVCR</sequence>
<proteinExistence type="predicted"/>
<keyword evidence="2" id="KW-1185">Reference proteome</keyword>
<dbReference type="AlphaFoldDB" id="A0A6S7H3S5"/>
<protein>
    <submittedName>
        <fullName evidence="1">Uncharacterized protein</fullName>
    </submittedName>
</protein>
<gene>
    <name evidence="1" type="ORF">PACLA_8A035180</name>
</gene>